<dbReference type="InterPro" id="IPR032675">
    <property type="entry name" value="LRR_dom_sf"/>
</dbReference>
<dbReference type="CDD" id="cd09917">
    <property type="entry name" value="F-box_SF"/>
    <property type="match status" value="1"/>
</dbReference>
<feature type="non-terminal residue" evidence="1">
    <location>
        <position position="1"/>
    </location>
</feature>
<protein>
    <recommendedName>
        <fullName evidence="3">F-box domain-containing protein</fullName>
    </recommendedName>
</protein>
<dbReference type="AlphaFoldDB" id="A0AAV5TSE1"/>
<dbReference type="EMBL" id="BTSX01000004">
    <property type="protein sequence ID" value="GMS97236.1"/>
    <property type="molecule type" value="Genomic_DNA"/>
</dbReference>
<evidence type="ECO:0000313" key="1">
    <source>
        <dbReference type="EMBL" id="GMS97236.1"/>
    </source>
</evidence>
<accession>A0AAV5TSE1</accession>
<dbReference type="InterPro" id="IPR036047">
    <property type="entry name" value="F-box-like_dom_sf"/>
</dbReference>
<dbReference type="Gene3D" id="3.80.10.10">
    <property type="entry name" value="Ribonuclease Inhibitor"/>
    <property type="match status" value="1"/>
</dbReference>
<keyword evidence="2" id="KW-1185">Reference proteome</keyword>
<comment type="caution">
    <text evidence="1">The sequence shown here is derived from an EMBL/GenBank/DDBJ whole genome shotgun (WGS) entry which is preliminary data.</text>
</comment>
<organism evidence="1 2">
    <name type="scientific">Pristionchus entomophagus</name>
    <dbReference type="NCBI Taxonomy" id="358040"/>
    <lineage>
        <taxon>Eukaryota</taxon>
        <taxon>Metazoa</taxon>
        <taxon>Ecdysozoa</taxon>
        <taxon>Nematoda</taxon>
        <taxon>Chromadorea</taxon>
        <taxon>Rhabditida</taxon>
        <taxon>Rhabditina</taxon>
        <taxon>Diplogasteromorpha</taxon>
        <taxon>Diplogasteroidea</taxon>
        <taxon>Neodiplogasteridae</taxon>
        <taxon>Pristionchus</taxon>
    </lineage>
</organism>
<proteinExistence type="predicted"/>
<evidence type="ECO:0008006" key="3">
    <source>
        <dbReference type="Google" id="ProtNLM"/>
    </source>
</evidence>
<dbReference type="SUPFAM" id="SSF81383">
    <property type="entry name" value="F-box domain"/>
    <property type="match status" value="1"/>
</dbReference>
<dbReference type="Proteomes" id="UP001432027">
    <property type="component" value="Unassembled WGS sequence"/>
</dbReference>
<gene>
    <name evidence="1" type="ORF">PENTCL1PPCAC_19411</name>
</gene>
<reference evidence="1" key="1">
    <citation type="submission" date="2023-10" db="EMBL/GenBank/DDBJ databases">
        <title>Genome assembly of Pristionchus species.</title>
        <authorList>
            <person name="Yoshida K."/>
            <person name="Sommer R.J."/>
        </authorList>
    </citation>
    <scope>NUCLEOTIDE SEQUENCE</scope>
    <source>
        <strain evidence="1">RS0144</strain>
    </source>
</reference>
<evidence type="ECO:0000313" key="2">
    <source>
        <dbReference type="Proteomes" id="UP001432027"/>
    </source>
</evidence>
<sequence length="247" mass="29450">FNILGLPNELISLVFSSLSIKDRWRARVNKKLKTIEAESKYHVKRLDIENYHKPEFIRRIAQQVSVGTMAVRLDRENNVHREILNLIKNFDIEALYMLQTNEMQNNMLSDSFLLDLSKSCKQLRLNKSWNVTPEAFHQLYKNMMENSTKLRMLCTAVSKEQWTSFFELIGIIFRDGEFLSNRDIELYKYTGARMVRWMIFDGNLQITIYEITSEYYSVIELKYHENQESLEEVKNRGGMERIRIDRQ</sequence>
<name>A0AAV5TSE1_9BILA</name>